<protein>
    <submittedName>
        <fullName evidence="2">Uncharacterized protein</fullName>
    </submittedName>
</protein>
<evidence type="ECO:0000313" key="2">
    <source>
        <dbReference type="EMBL" id="KAJ3713012.1"/>
    </source>
</evidence>
<reference evidence="2" key="1">
    <citation type="submission" date="2022-08" db="EMBL/GenBank/DDBJ databases">
        <authorList>
            <consortium name="DOE Joint Genome Institute"/>
            <person name="Min B."/>
            <person name="Sierra-Patev S."/>
            <person name="Naranjo-Ortiz M."/>
            <person name="Looney B."/>
            <person name="Konkel Z."/>
            <person name="Slot J.C."/>
            <person name="Sakamoto Y."/>
            <person name="Steenwyk J.L."/>
            <person name="Rokas A."/>
            <person name="Carro J."/>
            <person name="Camarero S."/>
            <person name="Ferreira P."/>
            <person name="Molpeceres G."/>
            <person name="Ruiz-duenas F.J."/>
            <person name="Serrano A."/>
            <person name="Henrissat B."/>
            <person name="Drula E."/>
            <person name="Hughes K.W."/>
            <person name="Mata J.L."/>
            <person name="Ishikawa N.K."/>
            <person name="Vargas-Isla R."/>
            <person name="Ushijima S."/>
            <person name="Smith C.A."/>
            <person name="Ahrendt S."/>
            <person name="Andreopoulos W."/>
            <person name="He G."/>
            <person name="LaButti K."/>
            <person name="Lipzen A."/>
            <person name="Ng V."/>
            <person name="Riley R."/>
            <person name="Sandor L."/>
            <person name="Barry K."/>
            <person name="Martinez A.T."/>
            <person name="Xiao Y."/>
            <person name="Gibbons J.G."/>
            <person name="Terashima K."/>
            <person name="Hibbett D.S."/>
            <person name="Grigoriev I.V."/>
        </authorList>
    </citation>
    <scope>NUCLEOTIDE SEQUENCE</scope>
    <source>
        <strain evidence="2">ET3784</strain>
    </source>
</reference>
<sequence>MMGPRECSPSNSTSTLKKTLCSLPVSCPLQQADTSYRKMTSKAVGLENSFQNAPNSSHQQHASGSDDLDDSDCTSPSTELTEQCTDDCHFITCVDPTHKAANCTASGDTLACNDLEDCNGLEGYVSADSARRDFNSTFHSYSVVQICTSTNISLGPKVTSVPTIGIVARRLNTGRRRQITSIQIIPIINWAPHIRSKSQISVILKTVHRHLICLAPIFRASCRNTHSTTLNSTNLTLRRSQLSRRRYSFLIQRSPLRLLTCLQLMPRCL</sequence>
<proteinExistence type="predicted"/>
<feature type="region of interest" description="Disordered" evidence="1">
    <location>
        <begin position="49"/>
        <end position="80"/>
    </location>
</feature>
<gene>
    <name evidence="2" type="ORF">DFJ43DRAFT_48397</name>
</gene>
<dbReference type="AlphaFoldDB" id="A0AA38J2E8"/>
<dbReference type="EMBL" id="JANVFO010000102">
    <property type="protein sequence ID" value="KAJ3713012.1"/>
    <property type="molecule type" value="Genomic_DNA"/>
</dbReference>
<accession>A0AA38J2E8</accession>
<evidence type="ECO:0000256" key="1">
    <source>
        <dbReference type="SAM" id="MobiDB-lite"/>
    </source>
</evidence>
<name>A0AA38J2E8_9AGAR</name>
<evidence type="ECO:0000313" key="3">
    <source>
        <dbReference type="Proteomes" id="UP001176059"/>
    </source>
</evidence>
<reference evidence="2" key="2">
    <citation type="journal article" date="2023" name="Proc. Natl. Acad. Sci. U.S.A.">
        <title>A global phylogenomic analysis of the shiitake genus Lentinula.</title>
        <authorList>
            <person name="Sierra-Patev S."/>
            <person name="Min B."/>
            <person name="Naranjo-Ortiz M."/>
            <person name="Looney B."/>
            <person name="Konkel Z."/>
            <person name="Slot J.C."/>
            <person name="Sakamoto Y."/>
            <person name="Steenwyk J.L."/>
            <person name="Rokas A."/>
            <person name="Carro J."/>
            <person name="Camarero S."/>
            <person name="Ferreira P."/>
            <person name="Molpeceres G."/>
            <person name="Ruiz-Duenas F.J."/>
            <person name="Serrano A."/>
            <person name="Henrissat B."/>
            <person name="Drula E."/>
            <person name="Hughes K.W."/>
            <person name="Mata J.L."/>
            <person name="Ishikawa N.K."/>
            <person name="Vargas-Isla R."/>
            <person name="Ushijima S."/>
            <person name="Smith C.A."/>
            <person name="Donoghue J."/>
            <person name="Ahrendt S."/>
            <person name="Andreopoulos W."/>
            <person name="He G."/>
            <person name="LaButti K."/>
            <person name="Lipzen A."/>
            <person name="Ng V."/>
            <person name="Riley R."/>
            <person name="Sandor L."/>
            <person name="Barry K."/>
            <person name="Martinez A.T."/>
            <person name="Xiao Y."/>
            <person name="Gibbons J.G."/>
            <person name="Terashima K."/>
            <person name="Grigoriev I.V."/>
            <person name="Hibbett D."/>
        </authorList>
    </citation>
    <scope>NUCLEOTIDE SEQUENCE</scope>
    <source>
        <strain evidence="2">ET3784</strain>
    </source>
</reference>
<keyword evidence="3" id="KW-1185">Reference proteome</keyword>
<organism evidence="2 3">
    <name type="scientific">Lentinula guzmanii</name>
    <dbReference type="NCBI Taxonomy" id="2804957"/>
    <lineage>
        <taxon>Eukaryota</taxon>
        <taxon>Fungi</taxon>
        <taxon>Dikarya</taxon>
        <taxon>Basidiomycota</taxon>
        <taxon>Agaricomycotina</taxon>
        <taxon>Agaricomycetes</taxon>
        <taxon>Agaricomycetidae</taxon>
        <taxon>Agaricales</taxon>
        <taxon>Marasmiineae</taxon>
        <taxon>Omphalotaceae</taxon>
        <taxon>Lentinula</taxon>
    </lineage>
</organism>
<dbReference type="Proteomes" id="UP001176059">
    <property type="component" value="Unassembled WGS sequence"/>
</dbReference>
<feature type="compositionally biased region" description="Polar residues" evidence="1">
    <location>
        <begin position="49"/>
        <end position="63"/>
    </location>
</feature>
<comment type="caution">
    <text evidence="2">The sequence shown here is derived from an EMBL/GenBank/DDBJ whole genome shotgun (WGS) entry which is preliminary data.</text>
</comment>